<name>A0AAW5YWB1_9LACO</name>
<sequence length="212" mass="23906">MEVKMNTTDRKGLVKAITEITETAATYKGAPTFAYEIGEYTIDRNSTLIFADRTGVDNLLQDLTERGYAHEKPSTRLTVELPRERFTDAVTPNFDRILESKGNLIKKAVGADSLAYECRDDNVLFPWFTLTGDENEATAYAQFITALVNMAATQKRVTAKVKELDNEKYAFRCFLLRLGFIGDDYKATRKILLRNLSGNSSWKAGHKSQVIE</sequence>
<protein>
    <submittedName>
        <fullName evidence="1">Virulence protein</fullName>
    </submittedName>
</protein>
<accession>A0AAW5YWB1</accession>
<evidence type="ECO:0000313" key="1">
    <source>
        <dbReference type="EMBL" id="MDA3767984.1"/>
    </source>
</evidence>
<proteinExistence type="predicted"/>
<gene>
    <name evidence="1" type="ORF">PF586_05845</name>
</gene>
<dbReference type="EMBL" id="JAQIEY010000014">
    <property type="protein sequence ID" value="MDA3767984.1"/>
    <property type="molecule type" value="Genomic_DNA"/>
</dbReference>
<reference evidence="1" key="1">
    <citation type="submission" date="2023-01" db="EMBL/GenBank/DDBJ databases">
        <title>Sequencing of the bacterial strains from artisanal fermented milk Matsoni.</title>
        <authorList>
            <person name="Rozman V."/>
            <person name="Accetto T."/>
            <person name="Bogovic Matijasic B."/>
        </authorList>
    </citation>
    <scope>NUCLEOTIDE SEQUENCE</scope>
    <source>
        <strain evidence="1">Lbl333</strain>
    </source>
</reference>
<dbReference type="RefSeq" id="WP_271024544.1">
    <property type="nucleotide sequence ID" value="NZ_JAQIEY010000014.1"/>
</dbReference>
<dbReference type="AlphaFoldDB" id="A0AAW5YWB1"/>
<organism evidence="1 2">
    <name type="scientific">Lactobacillus delbrueckii</name>
    <dbReference type="NCBI Taxonomy" id="1584"/>
    <lineage>
        <taxon>Bacteria</taxon>
        <taxon>Bacillati</taxon>
        <taxon>Bacillota</taxon>
        <taxon>Bacilli</taxon>
        <taxon>Lactobacillales</taxon>
        <taxon>Lactobacillaceae</taxon>
        <taxon>Lactobacillus</taxon>
    </lineage>
</organism>
<comment type="caution">
    <text evidence="1">The sequence shown here is derived from an EMBL/GenBank/DDBJ whole genome shotgun (WGS) entry which is preliminary data.</text>
</comment>
<dbReference type="Proteomes" id="UP001210502">
    <property type="component" value="Unassembled WGS sequence"/>
</dbReference>
<evidence type="ECO:0000313" key="2">
    <source>
        <dbReference type="Proteomes" id="UP001210502"/>
    </source>
</evidence>